<dbReference type="EMBL" id="QWLA01000018">
    <property type="protein sequence ID" value="RIH87556.1"/>
    <property type="molecule type" value="Genomic_DNA"/>
</dbReference>
<name>A0A399EVU3_9DEIN</name>
<sequence length="129" mass="14387">MSRSPLMGQPQRAFRLARLAEIRGLEAGEQSCSKLLYLIGSQGQFHVFGVSDERRTIKGGNDLLPRRLAHSGAEAEAVGGLHFWRRAHPAERPGLPWRAVARAGGRGDPGRIEEGRKRPGEQLEEKRWQ</sequence>
<evidence type="ECO:0000313" key="3">
    <source>
        <dbReference type="Proteomes" id="UP000265341"/>
    </source>
</evidence>
<organism evidence="2 3">
    <name type="scientific">Calidithermus roseus</name>
    <dbReference type="NCBI Taxonomy" id="1644118"/>
    <lineage>
        <taxon>Bacteria</taxon>
        <taxon>Thermotogati</taxon>
        <taxon>Deinococcota</taxon>
        <taxon>Deinococci</taxon>
        <taxon>Thermales</taxon>
        <taxon>Thermaceae</taxon>
        <taxon>Calidithermus</taxon>
    </lineage>
</organism>
<dbReference type="Proteomes" id="UP000265341">
    <property type="component" value="Unassembled WGS sequence"/>
</dbReference>
<dbReference type="OrthoDB" id="25353at2"/>
<protein>
    <submittedName>
        <fullName evidence="2">Uncharacterized protein</fullName>
    </submittedName>
</protein>
<keyword evidence="3" id="KW-1185">Reference proteome</keyword>
<accession>A0A399EVU3</accession>
<feature type="compositionally biased region" description="Basic and acidic residues" evidence="1">
    <location>
        <begin position="108"/>
        <end position="129"/>
    </location>
</feature>
<dbReference type="AlphaFoldDB" id="A0A399EVU3"/>
<feature type="region of interest" description="Disordered" evidence="1">
    <location>
        <begin position="96"/>
        <end position="129"/>
    </location>
</feature>
<comment type="caution">
    <text evidence="2">The sequence shown here is derived from an EMBL/GenBank/DDBJ whole genome shotgun (WGS) entry which is preliminary data.</text>
</comment>
<proteinExistence type="predicted"/>
<reference evidence="2 3" key="1">
    <citation type="submission" date="2018-08" db="EMBL/GenBank/DDBJ databases">
        <title>Meiothermus roseus NBRC 110900 genome sequencing project.</title>
        <authorList>
            <person name="Da Costa M.S."/>
            <person name="Albuquerque L."/>
            <person name="Raposo P."/>
            <person name="Froufe H.J.C."/>
            <person name="Barroso C.S."/>
            <person name="Egas C."/>
        </authorList>
    </citation>
    <scope>NUCLEOTIDE SEQUENCE [LARGE SCALE GENOMIC DNA]</scope>
    <source>
        <strain evidence="2 3">NBRC 110900</strain>
    </source>
</reference>
<dbReference type="RefSeq" id="WP_119276595.1">
    <property type="nucleotide sequence ID" value="NZ_QWLA01000018.1"/>
</dbReference>
<gene>
    <name evidence="2" type="ORF">Mrose_01265</name>
</gene>
<evidence type="ECO:0000256" key="1">
    <source>
        <dbReference type="SAM" id="MobiDB-lite"/>
    </source>
</evidence>
<evidence type="ECO:0000313" key="2">
    <source>
        <dbReference type="EMBL" id="RIH87556.1"/>
    </source>
</evidence>